<evidence type="ECO:0000256" key="1">
    <source>
        <dbReference type="SAM" id="MobiDB-lite"/>
    </source>
</evidence>
<organism evidence="2 3">
    <name type="scientific">Rattus norvegicus</name>
    <name type="common">Rat</name>
    <dbReference type="NCBI Taxonomy" id="10116"/>
    <lineage>
        <taxon>Eukaryota</taxon>
        <taxon>Metazoa</taxon>
        <taxon>Chordata</taxon>
        <taxon>Craniata</taxon>
        <taxon>Vertebrata</taxon>
        <taxon>Euteleostomi</taxon>
        <taxon>Mammalia</taxon>
        <taxon>Eutheria</taxon>
        <taxon>Euarchontoglires</taxon>
        <taxon>Glires</taxon>
        <taxon>Rodentia</taxon>
        <taxon>Myomorpha</taxon>
        <taxon>Muroidea</taxon>
        <taxon>Muridae</taxon>
        <taxon>Murinae</taxon>
        <taxon>Rattus</taxon>
    </lineage>
</organism>
<name>A6JFC2_RAT</name>
<dbReference type="EMBL" id="CH473984">
    <property type="protein sequence ID" value="EDM11518.1"/>
    <property type="molecule type" value="Genomic_DNA"/>
</dbReference>
<feature type="region of interest" description="Disordered" evidence="1">
    <location>
        <begin position="1"/>
        <end position="27"/>
    </location>
</feature>
<gene>
    <name evidence="2" type="ORF">rCG_30436</name>
</gene>
<proteinExistence type="predicted"/>
<accession>A6JFC2</accession>
<evidence type="ECO:0000313" key="2">
    <source>
        <dbReference type="EMBL" id="EDM11518.1"/>
    </source>
</evidence>
<dbReference type="AlphaFoldDB" id="A6JFC2"/>
<protein>
    <submittedName>
        <fullName evidence="2">RCG30436</fullName>
    </submittedName>
</protein>
<feature type="compositionally biased region" description="Polar residues" evidence="1">
    <location>
        <begin position="1"/>
        <end position="12"/>
    </location>
</feature>
<dbReference type="Proteomes" id="UP000234681">
    <property type="component" value="Chromosome 5"/>
</dbReference>
<feature type="non-terminal residue" evidence="2">
    <location>
        <position position="27"/>
    </location>
</feature>
<sequence>ATLTLTYSSNPKLETEVPPASLLPSYK</sequence>
<reference evidence="3" key="1">
    <citation type="submission" date="2005-09" db="EMBL/GenBank/DDBJ databases">
        <authorList>
            <person name="Mural R.J."/>
            <person name="Li P.W."/>
            <person name="Adams M.D."/>
            <person name="Amanatides P.G."/>
            <person name="Baden-Tillson H."/>
            <person name="Barnstead M."/>
            <person name="Chin S.H."/>
            <person name="Dew I."/>
            <person name="Evans C.A."/>
            <person name="Ferriera S."/>
            <person name="Flanigan M."/>
            <person name="Fosler C."/>
            <person name="Glodek A."/>
            <person name="Gu Z."/>
            <person name="Holt R.A."/>
            <person name="Jennings D."/>
            <person name="Kraft C.L."/>
            <person name="Lu F."/>
            <person name="Nguyen T."/>
            <person name="Nusskern D.R."/>
            <person name="Pfannkoch C.M."/>
            <person name="Sitter C."/>
            <person name="Sutton G.G."/>
            <person name="Venter J.C."/>
            <person name="Wang Z."/>
            <person name="Woodage T."/>
            <person name="Zheng X.H."/>
            <person name="Zhong F."/>
        </authorList>
    </citation>
    <scope>NUCLEOTIDE SEQUENCE [LARGE SCALE GENOMIC DNA]</scope>
    <source>
        <strain>BN</strain>
        <strain evidence="3">Sprague-Dawley</strain>
    </source>
</reference>
<feature type="non-terminal residue" evidence="2">
    <location>
        <position position="1"/>
    </location>
</feature>
<evidence type="ECO:0000313" key="3">
    <source>
        <dbReference type="Proteomes" id="UP000234681"/>
    </source>
</evidence>